<dbReference type="Proteomes" id="UP001054252">
    <property type="component" value="Unassembled WGS sequence"/>
</dbReference>
<comment type="caution">
    <text evidence="1">The sequence shown here is derived from an EMBL/GenBank/DDBJ whole genome shotgun (WGS) entry which is preliminary data.</text>
</comment>
<sequence length="75" mass="8832">MSNPRRSCHFCVPFPPLKPAFGIFSCYTGEYQGRVCDPRTCQFLLLQHWWDQPLRDRDERVVRKGVQVNGCNWST</sequence>
<name>A0AAV5JZ63_9ROSI</name>
<evidence type="ECO:0000313" key="2">
    <source>
        <dbReference type="Proteomes" id="UP001054252"/>
    </source>
</evidence>
<proteinExistence type="predicted"/>
<dbReference type="EMBL" id="BPVZ01000054">
    <property type="protein sequence ID" value="GKV19959.1"/>
    <property type="molecule type" value="Genomic_DNA"/>
</dbReference>
<dbReference type="AlphaFoldDB" id="A0AAV5JZ63"/>
<reference evidence="1 2" key="1">
    <citation type="journal article" date="2021" name="Commun. Biol.">
        <title>The genome of Shorea leprosula (Dipterocarpaceae) highlights the ecological relevance of drought in aseasonal tropical rainforests.</title>
        <authorList>
            <person name="Ng K.K.S."/>
            <person name="Kobayashi M.J."/>
            <person name="Fawcett J.A."/>
            <person name="Hatakeyama M."/>
            <person name="Paape T."/>
            <person name="Ng C.H."/>
            <person name="Ang C.C."/>
            <person name="Tnah L.H."/>
            <person name="Lee C.T."/>
            <person name="Nishiyama T."/>
            <person name="Sese J."/>
            <person name="O'Brien M.J."/>
            <person name="Copetti D."/>
            <person name="Mohd Noor M.I."/>
            <person name="Ong R.C."/>
            <person name="Putra M."/>
            <person name="Sireger I.Z."/>
            <person name="Indrioko S."/>
            <person name="Kosugi Y."/>
            <person name="Izuno A."/>
            <person name="Isagi Y."/>
            <person name="Lee S.L."/>
            <person name="Shimizu K.K."/>
        </authorList>
    </citation>
    <scope>NUCLEOTIDE SEQUENCE [LARGE SCALE GENOMIC DNA]</scope>
    <source>
        <strain evidence="1">214</strain>
    </source>
</reference>
<evidence type="ECO:0000313" key="1">
    <source>
        <dbReference type="EMBL" id="GKV19959.1"/>
    </source>
</evidence>
<gene>
    <name evidence="1" type="ORF">SLEP1_g30149</name>
</gene>
<keyword evidence="2" id="KW-1185">Reference proteome</keyword>
<organism evidence="1 2">
    <name type="scientific">Rubroshorea leprosula</name>
    <dbReference type="NCBI Taxonomy" id="152421"/>
    <lineage>
        <taxon>Eukaryota</taxon>
        <taxon>Viridiplantae</taxon>
        <taxon>Streptophyta</taxon>
        <taxon>Embryophyta</taxon>
        <taxon>Tracheophyta</taxon>
        <taxon>Spermatophyta</taxon>
        <taxon>Magnoliopsida</taxon>
        <taxon>eudicotyledons</taxon>
        <taxon>Gunneridae</taxon>
        <taxon>Pentapetalae</taxon>
        <taxon>rosids</taxon>
        <taxon>malvids</taxon>
        <taxon>Malvales</taxon>
        <taxon>Dipterocarpaceae</taxon>
        <taxon>Rubroshorea</taxon>
    </lineage>
</organism>
<protein>
    <submittedName>
        <fullName evidence="1">Uncharacterized protein</fullName>
    </submittedName>
</protein>
<accession>A0AAV5JZ63</accession>